<dbReference type="OrthoDB" id="2789670at2759"/>
<keyword evidence="10 13" id="KW-0408">Iron</keyword>
<dbReference type="GO" id="GO:0004497">
    <property type="term" value="F:monooxygenase activity"/>
    <property type="evidence" value="ECO:0007669"/>
    <property type="project" value="UniProtKB-KW"/>
</dbReference>
<dbReference type="GO" id="GO:0005506">
    <property type="term" value="F:iron ion binding"/>
    <property type="evidence" value="ECO:0007669"/>
    <property type="project" value="InterPro"/>
</dbReference>
<evidence type="ECO:0000256" key="7">
    <source>
        <dbReference type="ARBA" id="ARBA00022723"/>
    </source>
</evidence>
<dbReference type="PANTHER" id="PTHR46300:SF2">
    <property type="entry name" value="CYTOCHROME P450 MONOOXYGENASE ALNH-RELATED"/>
    <property type="match status" value="1"/>
</dbReference>
<comment type="cofactor">
    <cofactor evidence="1 13">
        <name>heme</name>
        <dbReference type="ChEBI" id="CHEBI:30413"/>
    </cofactor>
</comment>
<evidence type="ECO:0000256" key="2">
    <source>
        <dbReference type="ARBA" id="ARBA00004370"/>
    </source>
</evidence>
<evidence type="ECO:0000256" key="13">
    <source>
        <dbReference type="PIRSR" id="PIRSR602401-1"/>
    </source>
</evidence>
<keyword evidence="12 14" id="KW-0472">Membrane</keyword>
<comment type="pathway">
    <text evidence="3">Secondary metabolite biosynthesis.</text>
</comment>
<keyword evidence="6 14" id="KW-0812">Transmembrane</keyword>
<keyword evidence="7 13" id="KW-0479">Metal-binding</keyword>
<dbReference type="EMBL" id="HE796894">
    <property type="protein sequence ID" value="CCL98630.1"/>
    <property type="molecule type" value="Genomic_DNA"/>
</dbReference>
<evidence type="ECO:0000256" key="12">
    <source>
        <dbReference type="ARBA" id="ARBA00023136"/>
    </source>
</evidence>
<evidence type="ECO:0000256" key="8">
    <source>
        <dbReference type="ARBA" id="ARBA00022989"/>
    </source>
</evidence>
<evidence type="ECO:0000313" key="15">
    <source>
        <dbReference type="EMBL" id="CCL98630.1"/>
    </source>
</evidence>
<dbReference type="Proteomes" id="UP000006352">
    <property type="component" value="Unassembled WGS sequence"/>
</dbReference>
<evidence type="ECO:0000256" key="11">
    <source>
        <dbReference type="ARBA" id="ARBA00023033"/>
    </source>
</evidence>
<organism evidence="15 16">
    <name type="scientific">Fibroporia radiculosa</name>
    <dbReference type="NCBI Taxonomy" id="599839"/>
    <lineage>
        <taxon>Eukaryota</taxon>
        <taxon>Fungi</taxon>
        <taxon>Dikarya</taxon>
        <taxon>Basidiomycota</taxon>
        <taxon>Agaricomycotina</taxon>
        <taxon>Agaricomycetes</taxon>
        <taxon>Polyporales</taxon>
        <taxon>Fibroporiaceae</taxon>
        <taxon>Fibroporia</taxon>
    </lineage>
</organism>
<keyword evidence="9" id="KW-0560">Oxidoreductase</keyword>
<protein>
    <recommendedName>
        <fullName evidence="17">Cytochrome P450</fullName>
    </recommendedName>
</protein>
<evidence type="ECO:0000313" key="16">
    <source>
        <dbReference type="Proteomes" id="UP000006352"/>
    </source>
</evidence>
<dbReference type="STRING" id="599839.J4GI80"/>
<dbReference type="SUPFAM" id="SSF48264">
    <property type="entry name" value="Cytochrome P450"/>
    <property type="match status" value="1"/>
</dbReference>
<evidence type="ECO:0000256" key="9">
    <source>
        <dbReference type="ARBA" id="ARBA00023002"/>
    </source>
</evidence>
<dbReference type="CDD" id="cd11065">
    <property type="entry name" value="CYP64-like"/>
    <property type="match status" value="1"/>
</dbReference>
<comment type="subcellular location">
    <subcellularLocation>
        <location evidence="2">Membrane</location>
    </subcellularLocation>
</comment>
<evidence type="ECO:0000256" key="14">
    <source>
        <dbReference type="SAM" id="Phobius"/>
    </source>
</evidence>
<proteinExistence type="inferred from homology"/>
<dbReference type="InterPro" id="IPR002401">
    <property type="entry name" value="Cyt_P450_E_grp-I"/>
</dbReference>
<evidence type="ECO:0008006" key="17">
    <source>
        <dbReference type="Google" id="ProtNLM"/>
    </source>
</evidence>
<keyword evidence="11" id="KW-0503">Monooxygenase</keyword>
<keyword evidence="5 13" id="KW-0349">Heme</keyword>
<comment type="similarity">
    <text evidence="4">Belongs to the cytochrome P450 family.</text>
</comment>
<evidence type="ECO:0000256" key="6">
    <source>
        <dbReference type="ARBA" id="ARBA00022692"/>
    </source>
</evidence>
<dbReference type="InParanoid" id="J4GI80"/>
<dbReference type="PRINTS" id="PR00463">
    <property type="entry name" value="EP450I"/>
</dbReference>
<name>J4GI80_9APHY</name>
<feature type="transmembrane region" description="Helical" evidence="14">
    <location>
        <begin position="20"/>
        <end position="37"/>
    </location>
</feature>
<keyword evidence="8 14" id="KW-1133">Transmembrane helix</keyword>
<dbReference type="Pfam" id="PF00067">
    <property type="entry name" value="p450"/>
    <property type="match status" value="1"/>
</dbReference>
<dbReference type="InterPro" id="IPR001128">
    <property type="entry name" value="Cyt_P450"/>
</dbReference>
<accession>J4GI80</accession>
<gene>
    <name evidence="15" type="ORF">FIBRA_00632</name>
</gene>
<dbReference type="GO" id="GO:0020037">
    <property type="term" value="F:heme binding"/>
    <property type="evidence" value="ECO:0007669"/>
    <property type="project" value="InterPro"/>
</dbReference>
<dbReference type="PANTHER" id="PTHR46300">
    <property type="entry name" value="P450, PUTATIVE (EUROFUNG)-RELATED-RELATED"/>
    <property type="match status" value="1"/>
</dbReference>
<reference evidence="15 16" key="1">
    <citation type="journal article" date="2012" name="Appl. Environ. Microbiol.">
        <title>Short-read sequencing for genomic analysis of the brown rot fungus Fibroporia radiculosa.</title>
        <authorList>
            <person name="Tang J.D."/>
            <person name="Perkins A.D."/>
            <person name="Sonstegard T.S."/>
            <person name="Schroeder S.G."/>
            <person name="Burgess S.C."/>
            <person name="Diehl S.V."/>
        </authorList>
    </citation>
    <scope>NUCLEOTIDE SEQUENCE [LARGE SCALE GENOMIC DNA]</scope>
    <source>
        <strain evidence="15 16">TFFH 294</strain>
    </source>
</reference>
<evidence type="ECO:0000256" key="5">
    <source>
        <dbReference type="ARBA" id="ARBA00022617"/>
    </source>
</evidence>
<feature type="binding site" description="axial binding residue" evidence="13">
    <location>
        <position position="454"/>
    </location>
    <ligand>
        <name>heme</name>
        <dbReference type="ChEBI" id="CHEBI:30413"/>
    </ligand>
    <ligandPart>
        <name>Fe</name>
        <dbReference type="ChEBI" id="CHEBI:18248"/>
    </ligandPart>
</feature>
<evidence type="ECO:0000256" key="1">
    <source>
        <dbReference type="ARBA" id="ARBA00001971"/>
    </source>
</evidence>
<keyword evidence="16" id="KW-1185">Reference proteome</keyword>
<dbReference type="RefSeq" id="XP_012177913.1">
    <property type="nucleotide sequence ID" value="XM_012322523.1"/>
</dbReference>
<evidence type="ECO:0000256" key="3">
    <source>
        <dbReference type="ARBA" id="ARBA00005179"/>
    </source>
</evidence>
<dbReference type="InterPro" id="IPR050364">
    <property type="entry name" value="Cytochrome_P450_fung"/>
</dbReference>
<dbReference type="PRINTS" id="PR00385">
    <property type="entry name" value="P450"/>
</dbReference>
<evidence type="ECO:0000256" key="4">
    <source>
        <dbReference type="ARBA" id="ARBA00010617"/>
    </source>
</evidence>
<sequence length="537" mass="60772">MSHSEWALAIMTSLWWSSQSSQFVALLIAAVAAHVYLRRRARRQSLPPGPNGVPFLGNIFQITPTIWLEFTKWQKEYGDIFYVNLLGRDVVVLNTHRTATDLLDRRSRIYSDRMRNIVASEILTGGLLMVLGRWDDQWKRMKKAAHDGMTRTKARQLHPTQITEALFLLSDLLETPDAWGAHVRKSTSLLIFNLVYGHSTQNSVALSAVPRINQFATRLLRALYPGAHLVEFFPWMIYFPSWMAKWKRDAERWFKEDSAMYEELYSGVEAQVAEGGVPSSFASLIIEQQHVHRLSHLQASWLAGTMYAAGAETTSAVLAWFILAMVIYPDVQRRAQEEIDVVVGRTRVPTFEDYNRMPYIRAVVKEALRWQPAAPLGTPHRLIEDDWYEGYLIPKGAMVIPNVWSMNRDPNVYGPDAHEFNPSRHLTSDGRFAKAPDHTKQEGHASYGFGHRLCVGRHVANDAIFINAASILWAFVLEGVPGPDGCPVIPSPEAVVTSGSVMRPASFKCLFNPRFEDVPDVLEAAQELHGIRRGDRP</sequence>
<evidence type="ECO:0000256" key="10">
    <source>
        <dbReference type="ARBA" id="ARBA00023004"/>
    </source>
</evidence>
<dbReference type="GO" id="GO:0016020">
    <property type="term" value="C:membrane"/>
    <property type="evidence" value="ECO:0007669"/>
    <property type="project" value="UniProtKB-SubCell"/>
</dbReference>
<dbReference type="Gene3D" id="1.10.630.10">
    <property type="entry name" value="Cytochrome P450"/>
    <property type="match status" value="1"/>
</dbReference>
<dbReference type="HOGENOM" id="CLU_001570_2_3_1"/>
<dbReference type="AlphaFoldDB" id="J4GI80"/>
<dbReference type="InterPro" id="IPR036396">
    <property type="entry name" value="Cyt_P450_sf"/>
</dbReference>
<dbReference type="GO" id="GO:0016705">
    <property type="term" value="F:oxidoreductase activity, acting on paired donors, with incorporation or reduction of molecular oxygen"/>
    <property type="evidence" value="ECO:0007669"/>
    <property type="project" value="InterPro"/>
</dbReference>
<dbReference type="GeneID" id="24093541"/>
<feature type="transmembrane region" description="Helical" evidence="14">
    <location>
        <begin position="116"/>
        <end position="134"/>
    </location>
</feature>